<proteinExistence type="inferred from homology"/>
<reference evidence="10" key="1">
    <citation type="submission" date="2022-08" db="UniProtKB">
        <authorList>
            <consortium name="EnsemblMetazoa"/>
        </authorList>
    </citation>
    <scope>IDENTIFICATION</scope>
    <source>
        <strain evidence="10">05x7-T-G4-1.051#20</strain>
    </source>
</reference>
<evidence type="ECO:0000256" key="9">
    <source>
        <dbReference type="RuleBase" id="RU364020"/>
    </source>
</evidence>
<dbReference type="Pfam" id="PF03567">
    <property type="entry name" value="Sulfotransfer_2"/>
    <property type="match status" value="1"/>
</dbReference>
<keyword evidence="5 9" id="KW-1133">Transmembrane helix</keyword>
<dbReference type="AlphaFoldDB" id="A0A8W8J769"/>
<dbReference type="PANTHER" id="PTHR12137:SF54">
    <property type="entry name" value="CARBOHYDRATE SULFOTRANSFERASE"/>
    <property type="match status" value="1"/>
</dbReference>
<keyword evidence="11" id="KW-1185">Reference proteome</keyword>
<comment type="similarity">
    <text evidence="2 9">Belongs to the sulfotransferase 2 family.</text>
</comment>
<keyword evidence="3 9" id="KW-0808">Transferase</keyword>
<organism evidence="10 11">
    <name type="scientific">Magallana gigas</name>
    <name type="common">Pacific oyster</name>
    <name type="synonym">Crassostrea gigas</name>
    <dbReference type="NCBI Taxonomy" id="29159"/>
    <lineage>
        <taxon>Eukaryota</taxon>
        <taxon>Metazoa</taxon>
        <taxon>Spiralia</taxon>
        <taxon>Lophotrochozoa</taxon>
        <taxon>Mollusca</taxon>
        <taxon>Bivalvia</taxon>
        <taxon>Autobranchia</taxon>
        <taxon>Pteriomorphia</taxon>
        <taxon>Ostreida</taxon>
        <taxon>Ostreoidea</taxon>
        <taxon>Ostreidae</taxon>
        <taxon>Magallana</taxon>
    </lineage>
</organism>
<evidence type="ECO:0000256" key="1">
    <source>
        <dbReference type="ARBA" id="ARBA00004323"/>
    </source>
</evidence>
<sequence length="486" mass="57198">MVFYLFRFVWWSNFGLLMGSGVPSFHHLILLSNLSTSTPNVSQTAQEKQCSDHVTGNMLRKLCLRRRRFWYLVIVCVFLLFAYTQIISWNSDNSSRWFDQVQMFDQSDGKLFSNRHSKNTHEEERTHQIRDEDKELDRIHRERRTRLQEVCSNRNLAYLGKSREEQVREHFIFDEKSRVLYCTIEKVGSTFWRRLFQILAGKSKVKSPFDIMPAHALGGNVHTFVDLPFHLITSIVSSYTKFLIVRNPFERLYSGYVDKIFSLHFAYIGKHIVITQRKNATRHSKNCGHDVTFAEFVRYVIKGERTNKNRNAHFSPMYDHCKPCQIGYDYIGKLETFEKDTMYILRKLNFSSVASGLEKDFRGRTTNDSAADQADLLFKYAKIHRKCIDPHEIQKIYWRKEQIRGLIDPDIPFPFSEKESQNLTAAQYLNALHRSIGRAKNKDMAKQFRRDAMLKAYSTIPNSDMQKLKKIFKPDCDIFSYDCNSP</sequence>
<comment type="subcellular location">
    <subcellularLocation>
        <location evidence="1 9">Golgi apparatus membrane</location>
        <topology evidence="1 9">Single-pass type II membrane protein</topology>
    </subcellularLocation>
</comment>
<keyword evidence="9" id="KW-0735">Signal-anchor</keyword>
<dbReference type="Proteomes" id="UP000005408">
    <property type="component" value="Unassembled WGS sequence"/>
</dbReference>
<feature type="transmembrane region" description="Helical" evidence="9">
    <location>
        <begin position="69"/>
        <end position="89"/>
    </location>
</feature>
<evidence type="ECO:0000256" key="4">
    <source>
        <dbReference type="ARBA" id="ARBA00022692"/>
    </source>
</evidence>
<dbReference type="InterPro" id="IPR018011">
    <property type="entry name" value="Carb_sulfotrans_8-10"/>
</dbReference>
<dbReference type="GO" id="GO:0016051">
    <property type="term" value="P:carbohydrate biosynthetic process"/>
    <property type="evidence" value="ECO:0007669"/>
    <property type="project" value="InterPro"/>
</dbReference>
<dbReference type="InterPro" id="IPR005331">
    <property type="entry name" value="Sulfotransferase"/>
</dbReference>
<keyword evidence="6 9" id="KW-0333">Golgi apparatus</keyword>
<protein>
    <recommendedName>
        <fullName evidence="9">Carbohydrate sulfotransferase</fullName>
        <ecNumber evidence="9">2.8.2.-</ecNumber>
    </recommendedName>
</protein>
<dbReference type="GO" id="GO:0008146">
    <property type="term" value="F:sulfotransferase activity"/>
    <property type="evidence" value="ECO:0007669"/>
    <property type="project" value="InterPro"/>
</dbReference>
<evidence type="ECO:0000256" key="2">
    <source>
        <dbReference type="ARBA" id="ARBA00006339"/>
    </source>
</evidence>
<evidence type="ECO:0000256" key="8">
    <source>
        <dbReference type="ARBA" id="ARBA00023180"/>
    </source>
</evidence>
<keyword evidence="4 9" id="KW-0812">Transmembrane</keyword>
<evidence type="ECO:0000256" key="6">
    <source>
        <dbReference type="ARBA" id="ARBA00023034"/>
    </source>
</evidence>
<evidence type="ECO:0000256" key="3">
    <source>
        <dbReference type="ARBA" id="ARBA00022679"/>
    </source>
</evidence>
<keyword evidence="8 9" id="KW-0325">Glycoprotein</keyword>
<dbReference type="EnsemblMetazoa" id="G17121.1">
    <property type="protein sequence ID" value="G17121.1:cds"/>
    <property type="gene ID" value="G17121"/>
</dbReference>
<dbReference type="EC" id="2.8.2.-" evidence="9"/>
<keyword evidence="7 9" id="KW-0472">Membrane</keyword>
<dbReference type="PANTHER" id="PTHR12137">
    <property type="entry name" value="CARBOHYDRATE SULFOTRANSFERASE"/>
    <property type="match status" value="1"/>
</dbReference>
<evidence type="ECO:0000256" key="7">
    <source>
        <dbReference type="ARBA" id="ARBA00023136"/>
    </source>
</evidence>
<keyword evidence="9" id="KW-0119">Carbohydrate metabolism</keyword>
<evidence type="ECO:0000256" key="5">
    <source>
        <dbReference type="ARBA" id="ARBA00022989"/>
    </source>
</evidence>
<dbReference type="GO" id="GO:0000139">
    <property type="term" value="C:Golgi membrane"/>
    <property type="evidence" value="ECO:0007669"/>
    <property type="project" value="UniProtKB-SubCell"/>
</dbReference>
<name>A0A8W8J769_MAGGI</name>
<accession>A0A8W8J769</accession>
<evidence type="ECO:0000313" key="10">
    <source>
        <dbReference type="EnsemblMetazoa" id="G17121.1:cds"/>
    </source>
</evidence>
<evidence type="ECO:0000313" key="11">
    <source>
        <dbReference type="Proteomes" id="UP000005408"/>
    </source>
</evidence>